<gene>
    <name evidence="1" type="ORF">OCBIM_22004440mg</name>
</gene>
<dbReference type="AlphaFoldDB" id="A0A0L8FY39"/>
<name>A0A0L8FY39_OCTBM</name>
<dbReference type="EMBL" id="KQ425306">
    <property type="protein sequence ID" value="KOF69608.1"/>
    <property type="molecule type" value="Genomic_DNA"/>
</dbReference>
<reference evidence="1" key="1">
    <citation type="submission" date="2015-07" db="EMBL/GenBank/DDBJ databases">
        <title>MeaNS - Measles Nucleotide Surveillance Program.</title>
        <authorList>
            <person name="Tran T."/>
            <person name="Druce J."/>
        </authorList>
    </citation>
    <scope>NUCLEOTIDE SEQUENCE</scope>
    <source>
        <strain evidence="1">UCB-OBI-ISO-001</strain>
        <tissue evidence="1">Gonad</tissue>
    </source>
</reference>
<organism evidence="1">
    <name type="scientific">Octopus bimaculoides</name>
    <name type="common">California two-spotted octopus</name>
    <dbReference type="NCBI Taxonomy" id="37653"/>
    <lineage>
        <taxon>Eukaryota</taxon>
        <taxon>Metazoa</taxon>
        <taxon>Spiralia</taxon>
        <taxon>Lophotrochozoa</taxon>
        <taxon>Mollusca</taxon>
        <taxon>Cephalopoda</taxon>
        <taxon>Coleoidea</taxon>
        <taxon>Octopodiformes</taxon>
        <taxon>Octopoda</taxon>
        <taxon>Incirrata</taxon>
        <taxon>Octopodidae</taxon>
        <taxon>Octopus</taxon>
    </lineage>
</organism>
<protein>
    <submittedName>
        <fullName evidence="1">Uncharacterized protein</fullName>
    </submittedName>
</protein>
<sequence>MNKNITGLKHLEKHYLLAECNKKCNQNNNCDCFYYQQFNDSCSLLNSNDCTNILNSTLPGINDASTILAIFRDRNSKIKRSNDYQKISNSVKNPNIMFRTWNHWYCENLCSWSLNCCGYFYKYGGCQLLIMNDCYNSPKVLLSDGNFIDLRTPIKCKRLVFC</sequence>
<dbReference type="OrthoDB" id="6157674at2759"/>
<evidence type="ECO:0000313" key="1">
    <source>
        <dbReference type="EMBL" id="KOF69608.1"/>
    </source>
</evidence>
<accession>A0A0L8FY39</accession>
<proteinExistence type="predicted"/>